<evidence type="ECO:0000313" key="8">
    <source>
        <dbReference type="Proteomes" id="UP000195305"/>
    </source>
</evidence>
<dbReference type="GO" id="GO:0005886">
    <property type="term" value="C:plasma membrane"/>
    <property type="evidence" value="ECO:0007669"/>
    <property type="project" value="UniProtKB-SubCell"/>
</dbReference>
<evidence type="ECO:0008006" key="9">
    <source>
        <dbReference type="Google" id="ProtNLM"/>
    </source>
</evidence>
<reference evidence="7 8" key="1">
    <citation type="journal article" date="2018" name="BMC Genomics">
        <title>Whole genome sequencing and function prediction of 133 gut anaerobes isolated from chicken caecum in pure cultures.</title>
        <authorList>
            <person name="Medvecky M."/>
            <person name="Cejkova D."/>
            <person name="Polansky O."/>
            <person name="Karasova D."/>
            <person name="Kubasova T."/>
            <person name="Cizek A."/>
            <person name="Rychlik I."/>
        </authorList>
    </citation>
    <scope>NUCLEOTIDE SEQUENCE [LARGE SCALE GENOMIC DNA]</scope>
    <source>
        <strain evidence="7 8">An13</strain>
    </source>
</reference>
<feature type="transmembrane region" description="Helical" evidence="6">
    <location>
        <begin position="419"/>
        <end position="441"/>
    </location>
</feature>
<proteinExistence type="predicted"/>
<keyword evidence="4 6" id="KW-1133">Transmembrane helix</keyword>
<keyword evidence="8" id="KW-1185">Reference proteome</keyword>
<organism evidence="7 8">
    <name type="scientific">Massilimicrobiota timonensis</name>
    <dbReference type="NCBI Taxonomy" id="1776392"/>
    <lineage>
        <taxon>Bacteria</taxon>
        <taxon>Bacillati</taxon>
        <taxon>Bacillota</taxon>
        <taxon>Erysipelotrichia</taxon>
        <taxon>Erysipelotrichales</taxon>
        <taxon>Erysipelotrichaceae</taxon>
        <taxon>Massilimicrobiota</taxon>
    </lineage>
</organism>
<dbReference type="InterPro" id="IPR050833">
    <property type="entry name" value="Poly_Biosynth_Transport"/>
</dbReference>
<comment type="subcellular location">
    <subcellularLocation>
        <location evidence="1">Cell membrane</location>
        <topology evidence="1">Multi-pass membrane protein</topology>
    </subcellularLocation>
</comment>
<evidence type="ECO:0000313" key="7">
    <source>
        <dbReference type="EMBL" id="OUQ33206.1"/>
    </source>
</evidence>
<protein>
    <recommendedName>
        <fullName evidence="9">Polysaccharide biosynthesis protein C-terminal domain-containing protein</fullName>
    </recommendedName>
</protein>
<keyword evidence="2" id="KW-1003">Cell membrane</keyword>
<feature type="transmembrane region" description="Helical" evidence="6">
    <location>
        <begin position="385"/>
        <end position="407"/>
    </location>
</feature>
<feature type="transmembrane region" description="Helical" evidence="6">
    <location>
        <begin position="296"/>
        <end position="320"/>
    </location>
</feature>
<feature type="transmembrane region" description="Helical" evidence="6">
    <location>
        <begin position="21"/>
        <end position="39"/>
    </location>
</feature>
<dbReference type="AlphaFoldDB" id="A0A1Y4STG9"/>
<accession>A0A1Y4STG9</accession>
<dbReference type="OrthoDB" id="109075at2"/>
<evidence type="ECO:0000256" key="2">
    <source>
        <dbReference type="ARBA" id="ARBA00022475"/>
    </source>
</evidence>
<evidence type="ECO:0000256" key="5">
    <source>
        <dbReference type="ARBA" id="ARBA00023136"/>
    </source>
</evidence>
<feature type="transmembrane region" description="Helical" evidence="6">
    <location>
        <begin position="45"/>
        <end position="71"/>
    </location>
</feature>
<dbReference type="RefSeq" id="WP_087359228.1">
    <property type="nucleotide sequence ID" value="NZ_NFLJ01000035.1"/>
</dbReference>
<dbReference type="PANTHER" id="PTHR30250">
    <property type="entry name" value="PST FAMILY PREDICTED COLANIC ACID TRANSPORTER"/>
    <property type="match status" value="1"/>
</dbReference>
<gene>
    <name evidence="7" type="ORF">B5E75_11095</name>
</gene>
<evidence type="ECO:0000256" key="1">
    <source>
        <dbReference type="ARBA" id="ARBA00004651"/>
    </source>
</evidence>
<keyword evidence="3 6" id="KW-0812">Transmembrane</keyword>
<feature type="transmembrane region" description="Helical" evidence="6">
    <location>
        <begin position="332"/>
        <end position="351"/>
    </location>
</feature>
<feature type="transmembrane region" description="Helical" evidence="6">
    <location>
        <begin position="83"/>
        <end position="103"/>
    </location>
</feature>
<sequence>MKKVKISNGLKNVGKISSGTLLGQLIAIVSLPILTRLYGSEIIGYMTLFTSIATVINSFSDLGLTNAIMIAKNEEKSYQIYKVVSSINFFISIISFFIIPLIYSGEKQYNPFFIGFMVSIIVLTQQQIQISYTWLNKNQKYNILMKNPVINQVSIFVIAVGLYFIGVNKYGYFIGTLVGQLLTLINMKRCLPKSKIVFNLSKYKNVINENKDFVFYQLPTTILTNVKNQLPTFLINNFFGTTILGYYSITQKILNIPINLLANAIGKVFFSNISKMVQNGEKIGEYVFQNLKRATYISIVPITLLISLSNIAIYIIMGYFNDVASQMLQASSIQAIFTFLMASLSGIYIVIKKQNYALKSVIAQMLGYIIGFGLGKFIFNDVVLALYITTIIYSIIQIVYFCFIFKAMNISPMRYLKNVMLCLLLIITLSVILSLVFNQFFEGVIL</sequence>
<dbReference type="PANTHER" id="PTHR30250:SF11">
    <property type="entry name" value="O-ANTIGEN TRANSPORTER-RELATED"/>
    <property type="match status" value="1"/>
</dbReference>
<dbReference type="Proteomes" id="UP000195305">
    <property type="component" value="Unassembled WGS sequence"/>
</dbReference>
<name>A0A1Y4STG9_9FIRM</name>
<feature type="transmembrane region" description="Helical" evidence="6">
    <location>
        <begin position="358"/>
        <end position="379"/>
    </location>
</feature>
<dbReference type="EMBL" id="NFLJ01000035">
    <property type="protein sequence ID" value="OUQ33206.1"/>
    <property type="molecule type" value="Genomic_DNA"/>
</dbReference>
<evidence type="ECO:0000256" key="3">
    <source>
        <dbReference type="ARBA" id="ARBA00022692"/>
    </source>
</evidence>
<feature type="transmembrane region" description="Helical" evidence="6">
    <location>
        <begin position="109"/>
        <end position="128"/>
    </location>
</feature>
<comment type="caution">
    <text evidence="7">The sequence shown here is derived from an EMBL/GenBank/DDBJ whole genome shotgun (WGS) entry which is preliminary data.</text>
</comment>
<dbReference type="Pfam" id="PF13440">
    <property type="entry name" value="Polysacc_synt_3"/>
    <property type="match status" value="1"/>
</dbReference>
<evidence type="ECO:0000256" key="6">
    <source>
        <dbReference type="SAM" id="Phobius"/>
    </source>
</evidence>
<evidence type="ECO:0000256" key="4">
    <source>
        <dbReference type="ARBA" id="ARBA00022989"/>
    </source>
</evidence>
<keyword evidence="5 6" id="KW-0472">Membrane</keyword>